<keyword evidence="13" id="KW-0472">Membrane</keyword>
<dbReference type="InterPro" id="IPR002401">
    <property type="entry name" value="Cyt_P450_E_grp-I"/>
</dbReference>
<proteinExistence type="inferred from homology"/>
<dbReference type="GO" id="GO:0016705">
    <property type="term" value="F:oxidoreductase activity, acting on paired donors, with incorporation or reduction of molecular oxygen"/>
    <property type="evidence" value="ECO:0007669"/>
    <property type="project" value="InterPro"/>
</dbReference>
<evidence type="ECO:0000313" key="17">
    <source>
        <dbReference type="RefSeq" id="XP_030384203.1"/>
    </source>
</evidence>
<dbReference type="InterPro" id="IPR050476">
    <property type="entry name" value="Insect_CytP450_Detox"/>
</dbReference>
<dbReference type="InterPro" id="IPR017972">
    <property type="entry name" value="Cyt_P450_CS"/>
</dbReference>
<dbReference type="GO" id="GO:0005506">
    <property type="term" value="F:iron ion binding"/>
    <property type="evidence" value="ECO:0007669"/>
    <property type="project" value="InterPro"/>
</dbReference>
<evidence type="ECO:0000256" key="7">
    <source>
        <dbReference type="ARBA" id="ARBA00022723"/>
    </source>
</evidence>
<evidence type="ECO:0000256" key="1">
    <source>
        <dbReference type="ARBA" id="ARBA00001971"/>
    </source>
</evidence>
<dbReference type="GO" id="GO:0020037">
    <property type="term" value="F:heme binding"/>
    <property type="evidence" value="ECO:0007669"/>
    <property type="project" value="InterPro"/>
</dbReference>
<keyword evidence="16" id="KW-1185">Reference proteome</keyword>
<comment type="subcellular location">
    <subcellularLocation>
        <location evidence="4">Endoplasmic reticulum membrane</location>
        <topology evidence="4">Peripheral membrane protein</topology>
    </subcellularLocation>
    <subcellularLocation>
        <location evidence="3">Microsome membrane</location>
        <topology evidence="3">Peripheral membrane protein</topology>
    </subcellularLocation>
</comment>
<gene>
    <name evidence="17" type="primary">LOC115631556</name>
</gene>
<keyword evidence="11 14" id="KW-0408">Iron</keyword>
<dbReference type="RefSeq" id="XP_030384203.1">
    <property type="nucleotide sequence ID" value="XM_030528343.1"/>
</dbReference>
<dbReference type="FunFam" id="1.10.630.10:FF:000182">
    <property type="entry name" value="Cytochrome P450 3A4"/>
    <property type="match status" value="1"/>
</dbReference>
<dbReference type="InterPro" id="IPR036396">
    <property type="entry name" value="Cyt_P450_sf"/>
</dbReference>
<evidence type="ECO:0000256" key="4">
    <source>
        <dbReference type="ARBA" id="ARBA00004406"/>
    </source>
</evidence>
<evidence type="ECO:0000313" key="16">
    <source>
        <dbReference type="Proteomes" id="UP000504634"/>
    </source>
</evidence>
<dbReference type="PANTHER" id="PTHR24292">
    <property type="entry name" value="CYTOCHROME P450"/>
    <property type="match status" value="1"/>
</dbReference>
<dbReference type="AlphaFoldDB" id="A0A6J2U9M0"/>
<dbReference type="Pfam" id="PF00067">
    <property type="entry name" value="p450"/>
    <property type="match status" value="1"/>
</dbReference>
<keyword evidence="6 14" id="KW-0349">Heme</keyword>
<dbReference type="CDD" id="cd11056">
    <property type="entry name" value="CYP6-like"/>
    <property type="match status" value="1"/>
</dbReference>
<evidence type="ECO:0000256" key="11">
    <source>
        <dbReference type="ARBA" id="ARBA00023004"/>
    </source>
</evidence>
<comment type="similarity">
    <text evidence="5 15">Belongs to the cytochrome P450 family.</text>
</comment>
<comment type="function">
    <text evidence="2">May be involved in the metabolism of insect hormones and in the breakdown of synthetic insecticides.</text>
</comment>
<dbReference type="Gene3D" id="1.10.630.10">
    <property type="entry name" value="Cytochrome P450"/>
    <property type="match status" value="1"/>
</dbReference>
<keyword evidence="9" id="KW-0492">Microsome</keyword>
<evidence type="ECO:0000256" key="5">
    <source>
        <dbReference type="ARBA" id="ARBA00010617"/>
    </source>
</evidence>
<comment type="cofactor">
    <cofactor evidence="1 14">
        <name>heme</name>
        <dbReference type="ChEBI" id="CHEBI:30413"/>
    </cofactor>
</comment>
<name>A0A6J2U9M0_DROLE</name>
<dbReference type="GO" id="GO:0004497">
    <property type="term" value="F:monooxygenase activity"/>
    <property type="evidence" value="ECO:0007669"/>
    <property type="project" value="UniProtKB-KW"/>
</dbReference>
<dbReference type="InterPro" id="IPR001128">
    <property type="entry name" value="Cyt_P450"/>
</dbReference>
<sequence length="507" mass="57708">MLTLIALLLGVLHVAFFGVYLYLTWHHRYWQKRGLITARPVTLLGTYVGLFTGGRSFMHEVQDVYDKYKGKERAVGVFFTREPQILVLDPQLAHEVLVTNFSDFRDTISSTFVGYVRSDRFVIRNPFFTTGDDWKRRRTDIGGGLTSNKLKQAYAIWEQSGNKLLNYMEQLIEKEGNVIETRDLCYRYSADAMADFIWGIDAGTLTAGINASSHFQKVSSTWTVKVFSNFTLFSQTVIAPFVRKLFQLRFFPKQTDEFFLQLTADAVQMRLKSGSGAQRSDYLSHMVQLMEQKGATNDDLVGHALTVLLDGYETSTGVLYQMLYMLGEYPEVQQKLRAEIVDALAADKNISYEQLTTLPYLDQCVNESLRLSSIIGTLTKLCTKATTIDLDNGRKLQVEPGTSIMVPAYQFHNDASYYPEPEVFKPERFENGAHNECTKRGYFLPFGDGPRICLGMRLGLLNIKMALFRILSEYEVLQTKKVPKTADSVLGLYLNGDIELKYNKLNK</sequence>
<evidence type="ECO:0000256" key="9">
    <source>
        <dbReference type="ARBA" id="ARBA00022848"/>
    </source>
</evidence>
<keyword evidence="7 14" id="KW-0479">Metal-binding</keyword>
<keyword evidence="12 15" id="KW-0503">Monooxygenase</keyword>
<evidence type="ECO:0000256" key="3">
    <source>
        <dbReference type="ARBA" id="ARBA00004174"/>
    </source>
</evidence>
<keyword evidence="8" id="KW-0256">Endoplasmic reticulum</keyword>
<dbReference type="PROSITE" id="PS00086">
    <property type="entry name" value="CYTOCHROME_P450"/>
    <property type="match status" value="1"/>
</dbReference>
<evidence type="ECO:0000256" key="10">
    <source>
        <dbReference type="ARBA" id="ARBA00023002"/>
    </source>
</evidence>
<evidence type="ECO:0000256" key="6">
    <source>
        <dbReference type="ARBA" id="ARBA00022617"/>
    </source>
</evidence>
<keyword evidence="10 15" id="KW-0560">Oxidoreductase</keyword>
<feature type="binding site" description="axial binding residue" evidence="14">
    <location>
        <position position="453"/>
    </location>
    <ligand>
        <name>heme</name>
        <dbReference type="ChEBI" id="CHEBI:30413"/>
    </ligand>
    <ligandPart>
        <name>Fe</name>
        <dbReference type="ChEBI" id="CHEBI:18248"/>
    </ligandPart>
</feature>
<dbReference type="OrthoDB" id="2789670at2759"/>
<dbReference type="GeneID" id="115631556"/>
<dbReference type="PRINTS" id="PR00463">
    <property type="entry name" value="EP450I"/>
</dbReference>
<evidence type="ECO:0000256" key="2">
    <source>
        <dbReference type="ARBA" id="ARBA00003690"/>
    </source>
</evidence>
<dbReference type="Proteomes" id="UP000504634">
    <property type="component" value="Unplaced"/>
</dbReference>
<dbReference type="PANTHER" id="PTHR24292:SF84">
    <property type="entry name" value="CYTOCHROME P450 28A5-RELATED"/>
    <property type="match status" value="1"/>
</dbReference>
<evidence type="ECO:0000256" key="13">
    <source>
        <dbReference type="ARBA" id="ARBA00023136"/>
    </source>
</evidence>
<evidence type="ECO:0000256" key="12">
    <source>
        <dbReference type="ARBA" id="ARBA00023033"/>
    </source>
</evidence>
<protein>
    <submittedName>
        <fullName evidence="17">Probable cytochrome P450 309a1</fullName>
    </submittedName>
</protein>
<evidence type="ECO:0000256" key="15">
    <source>
        <dbReference type="RuleBase" id="RU000461"/>
    </source>
</evidence>
<dbReference type="GO" id="GO:0005789">
    <property type="term" value="C:endoplasmic reticulum membrane"/>
    <property type="evidence" value="ECO:0007669"/>
    <property type="project" value="UniProtKB-SubCell"/>
</dbReference>
<organism evidence="16 17">
    <name type="scientific">Drosophila lebanonensis</name>
    <name type="common">Fruit fly</name>
    <name type="synonym">Scaptodrosophila lebanonensis</name>
    <dbReference type="NCBI Taxonomy" id="7225"/>
    <lineage>
        <taxon>Eukaryota</taxon>
        <taxon>Metazoa</taxon>
        <taxon>Ecdysozoa</taxon>
        <taxon>Arthropoda</taxon>
        <taxon>Hexapoda</taxon>
        <taxon>Insecta</taxon>
        <taxon>Pterygota</taxon>
        <taxon>Neoptera</taxon>
        <taxon>Endopterygota</taxon>
        <taxon>Diptera</taxon>
        <taxon>Brachycera</taxon>
        <taxon>Muscomorpha</taxon>
        <taxon>Ephydroidea</taxon>
        <taxon>Drosophilidae</taxon>
        <taxon>Scaptodrosophila</taxon>
    </lineage>
</organism>
<dbReference type="PRINTS" id="PR00385">
    <property type="entry name" value="P450"/>
</dbReference>
<dbReference type="SUPFAM" id="SSF48264">
    <property type="entry name" value="Cytochrome P450"/>
    <property type="match status" value="1"/>
</dbReference>
<reference evidence="17" key="1">
    <citation type="submission" date="2025-08" db="UniProtKB">
        <authorList>
            <consortium name="RefSeq"/>
        </authorList>
    </citation>
    <scope>IDENTIFICATION</scope>
    <source>
        <strain evidence="17">11010-0011.00</strain>
        <tissue evidence="17">Whole body</tissue>
    </source>
</reference>
<evidence type="ECO:0000256" key="14">
    <source>
        <dbReference type="PIRSR" id="PIRSR602401-1"/>
    </source>
</evidence>
<evidence type="ECO:0000256" key="8">
    <source>
        <dbReference type="ARBA" id="ARBA00022824"/>
    </source>
</evidence>
<accession>A0A6J2U9M0</accession>